<gene>
    <name evidence="3" type="ORF">PLA107_030575</name>
</gene>
<organism evidence="3 4">
    <name type="scientific">Pseudomonas amygdali pv. lachrymans str. M301315</name>
    <dbReference type="NCBI Taxonomy" id="629260"/>
    <lineage>
        <taxon>Bacteria</taxon>
        <taxon>Pseudomonadati</taxon>
        <taxon>Pseudomonadota</taxon>
        <taxon>Gammaproteobacteria</taxon>
        <taxon>Pseudomonadales</taxon>
        <taxon>Pseudomonadaceae</taxon>
        <taxon>Pseudomonas</taxon>
        <taxon>Pseudomonas amygdali</taxon>
    </lineage>
</organism>
<dbReference type="Proteomes" id="UP000006426">
    <property type="component" value="Plasmid pmppla107"/>
</dbReference>
<protein>
    <submittedName>
        <fullName evidence="3">Uncharacterized protein</fullName>
    </submittedName>
</protein>
<accession>A0AAD0M7G2</accession>
<proteinExistence type="predicted"/>
<feature type="region of interest" description="Disordered" evidence="1">
    <location>
        <begin position="92"/>
        <end position="111"/>
    </location>
</feature>
<keyword evidence="2" id="KW-0732">Signal</keyword>
<keyword evidence="3" id="KW-0614">Plasmid</keyword>
<reference evidence="3 4" key="1">
    <citation type="journal article" date="2011" name="PLoS Pathog.">
        <title>Dynamic evolution of pathogenicity revealed by sequencing and comparative genomics of 19 Pseudomonas syringae isolates.</title>
        <authorList>
            <person name="Baltrus D.A."/>
            <person name="Nishimura M.T."/>
            <person name="Romanchuk A."/>
            <person name="Chang J.H."/>
            <person name="Mukhtar M.S."/>
            <person name="Cherkis K."/>
            <person name="Roach J."/>
            <person name="Grant S.R."/>
            <person name="Jones C.D."/>
            <person name="Dangl J.L."/>
        </authorList>
    </citation>
    <scope>NUCLEOTIDE SEQUENCE [LARGE SCALE GENOMIC DNA]</scope>
    <source>
        <strain evidence="3 4">M301315</strain>
    </source>
</reference>
<evidence type="ECO:0000256" key="1">
    <source>
        <dbReference type="SAM" id="MobiDB-lite"/>
    </source>
</evidence>
<name>A0AAD0M7G2_PSEAV</name>
<dbReference type="EMBL" id="CP031226">
    <property type="protein sequence ID" value="AXH59573.1"/>
    <property type="molecule type" value="Genomic_DNA"/>
</dbReference>
<evidence type="ECO:0000313" key="4">
    <source>
        <dbReference type="Proteomes" id="UP000006426"/>
    </source>
</evidence>
<feature type="chain" id="PRO_5042070274" evidence="2">
    <location>
        <begin position="26"/>
        <end position="268"/>
    </location>
</feature>
<dbReference type="AlphaFoldDB" id="A0AAD0M7G2"/>
<dbReference type="RefSeq" id="WP_054068199.1">
    <property type="nucleotide sequence ID" value="NZ_CP031226.1"/>
</dbReference>
<sequence>MNRKLSGLTSIFLALLSIGISSAQAGNEIRVAAPIRDLNPEFWVDATQKSDWVTTSSGCSWYPLSSSVAYGSTVNQTGTCGTTQARNVLPLEKSTKTGKTRRSGDPYEETQVLDPTYKNRTIYGDFVGKMVSGSLLNYNGMNFLGARQYYFGTATPISIPGFVSVGFFLEQATWLPQDFQGKLSVVSNSGDGSLAWINRYTHLDIMGSSGEILATYSMGTTTSTTGNEGQRYLVDTGSKIAFRDLWTIMSNAPGAVARIRLYNPQASD</sequence>
<feature type="signal peptide" evidence="2">
    <location>
        <begin position="1"/>
        <end position="25"/>
    </location>
</feature>
<evidence type="ECO:0000313" key="3">
    <source>
        <dbReference type="EMBL" id="AXH59573.1"/>
    </source>
</evidence>
<evidence type="ECO:0000256" key="2">
    <source>
        <dbReference type="SAM" id="SignalP"/>
    </source>
</evidence>
<geneLocation type="plasmid" evidence="4">
    <name>pmppla107</name>
</geneLocation>